<evidence type="ECO:0000256" key="1">
    <source>
        <dbReference type="ARBA" id="ARBA00022679"/>
    </source>
</evidence>
<dbReference type="Pfam" id="PF00534">
    <property type="entry name" value="Glycos_transf_1"/>
    <property type="match status" value="1"/>
</dbReference>
<keyword evidence="5" id="KW-1185">Reference proteome</keyword>
<dbReference type="PANTHER" id="PTHR46401">
    <property type="entry name" value="GLYCOSYLTRANSFERASE WBBK-RELATED"/>
    <property type="match status" value="1"/>
</dbReference>
<feature type="domain" description="Glycosyltransferase subfamily 4-like N-terminal" evidence="3">
    <location>
        <begin position="41"/>
        <end position="153"/>
    </location>
</feature>
<feature type="domain" description="Glycosyl transferase family 1" evidence="2">
    <location>
        <begin position="161"/>
        <end position="311"/>
    </location>
</feature>
<dbReference type="CDD" id="cd03809">
    <property type="entry name" value="GT4_MtfB-like"/>
    <property type="match status" value="1"/>
</dbReference>
<evidence type="ECO:0000259" key="3">
    <source>
        <dbReference type="Pfam" id="PF13439"/>
    </source>
</evidence>
<evidence type="ECO:0000313" key="4">
    <source>
        <dbReference type="EMBL" id="MBO0952319.1"/>
    </source>
</evidence>
<dbReference type="Gene3D" id="3.40.50.2000">
    <property type="entry name" value="Glycogen Phosphorylase B"/>
    <property type="match status" value="2"/>
</dbReference>
<dbReference type="RefSeq" id="WP_207332274.1">
    <property type="nucleotide sequence ID" value="NZ_JAFMYW010000011.1"/>
</dbReference>
<proteinExistence type="predicted"/>
<dbReference type="InterPro" id="IPR001296">
    <property type="entry name" value="Glyco_trans_1"/>
</dbReference>
<dbReference type="InterPro" id="IPR028098">
    <property type="entry name" value="Glyco_trans_4-like_N"/>
</dbReference>
<evidence type="ECO:0000313" key="5">
    <source>
        <dbReference type="Proteomes" id="UP000664628"/>
    </source>
</evidence>
<dbReference type="SUPFAM" id="SSF53756">
    <property type="entry name" value="UDP-Glycosyltransferase/glycogen phosphorylase"/>
    <property type="match status" value="1"/>
</dbReference>
<sequence>MKLLYIFRKPNSGFSIEGLFSRLAERIAYLQRYEAASVYAPHMTLRLWGLWQNLRFARRLRADIYHITGDVHYLMLLLPPKQTVLTIHDCVSLERQLAAGNQIRFRLLWLLFYYMPMRRAIYITTVSEKSKQELKRFMGVKLASKVRVVPNYANPNFRPKPSQLNRNNPRLLQVGTSHNKNLHRLIDALQGLRCTLVIVGRIGDELHQYISQAGIRYELHEGLSDAQMLAQYERCDLVTFISVYEGFGLPIIEANAVGRPVITSDIPPMNGVANGAACMVDPYSVEAIRAGLQRLLSDEAYRSQLIEAGYRNAAQYSIDTVAAQYDTIYQEILR</sequence>
<dbReference type="Pfam" id="PF13439">
    <property type="entry name" value="Glyco_transf_4"/>
    <property type="match status" value="1"/>
</dbReference>
<comment type="caution">
    <text evidence="4">The sequence shown here is derived from an EMBL/GenBank/DDBJ whole genome shotgun (WGS) entry which is preliminary data.</text>
</comment>
<protein>
    <submittedName>
        <fullName evidence="4">Glycosyltransferase family 4 protein</fullName>
    </submittedName>
</protein>
<organism evidence="4 5">
    <name type="scientific">Fibrella forsythiae</name>
    <dbReference type="NCBI Taxonomy" id="2817061"/>
    <lineage>
        <taxon>Bacteria</taxon>
        <taxon>Pseudomonadati</taxon>
        <taxon>Bacteroidota</taxon>
        <taxon>Cytophagia</taxon>
        <taxon>Cytophagales</taxon>
        <taxon>Spirosomataceae</taxon>
        <taxon>Fibrella</taxon>
    </lineage>
</organism>
<gene>
    <name evidence="4" type="ORF">J2I46_27295</name>
</gene>
<reference evidence="4 5" key="1">
    <citation type="submission" date="2021-03" db="EMBL/GenBank/DDBJ databases">
        <title>Fibrella sp. HMF5405 genome sequencing and assembly.</title>
        <authorList>
            <person name="Kang H."/>
            <person name="Kim H."/>
            <person name="Bae S."/>
            <person name="Joh K."/>
        </authorList>
    </citation>
    <scope>NUCLEOTIDE SEQUENCE [LARGE SCALE GENOMIC DNA]</scope>
    <source>
        <strain evidence="4 5">HMF5405</strain>
    </source>
</reference>
<dbReference type="Proteomes" id="UP000664628">
    <property type="component" value="Unassembled WGS sequence"/>
</dbReference>
<evidence type="ECO:0000259" key="2">
    <source>
        <dbReference type="Pfam" id="PF00534"/>
    </source>
</evidence>
<keyword evidence="1" id="KW-0808">Transferase</keyword>
<dbReference type="EMBL" id="JAFMYW010000011">
    <property type="protein sequence ID" value="MBO0952319.1"/>
    <property type="molecule type" value="Genomic_DNA"/>
</dbReference>
<dbReference type="PANTHER" id="PTHR46401:SF2">
    <property type="entry name" value="GLYCOSYLTRANSFERASE WBBK-RELATED"/>
    <property type="match status" value="1"/>
</dbReference>
<accession>A0ABS3JSY8</accession>
<name>A0ABS3JSY8_9BACT</name>